<dbReference type="EMBL" id="CP062804">
    <property type="protein sequence ID" value="QOT80693.1"/>
    <property type="molecule type" value="Genomic_DNA"/>
</dbReference>
<evidence type="ECO:0000259" key="1">
    <source>
        <dbReference type="Pfam" id="PF01569"/>
    </source>
</evidence>
<name>A0A643FPK0_9BURK</name>
<dbReference type="Proteomes" id="UP000397656">
    <property type="component" value="Chromosome 2"/>
</dbReference>
<dbReference type="InterPro" id="IPR000326">
    <property type="entry name" value="PAP2/HPO"/>
</dbReference>
<accession>A0A643FPK0</accession>
<evidence type="ECO:0000313" key="3">
    <source>
        <dbReference type="Proteomes" id="UP000397656"/>
    </source>
</evidence>
<proteinExistence type="predicted"/>
<dbReference type="AlphaFoldDB" id="A0A643FPK0"/>
<dbReference type="GeneID" id="98404208"/>
<feature type="domain" description="Phosphatidic acid phosphatase type 2/haloperoxidase" evidence="1">
    <location>
        <begin position="69"/>
        <end position="148"/>
    </location>
</feature>
<dbReference type="InterPro" id="IPR036938">
    <property type="entry name" value="PAP2/HPO_sf"/>
</dbReference>
<gene>
    <name evidence="2" type="ORF">F7R26_025035</name>
</gene>
<dbReference type="SUPFAM" id="SSF48317">
    <property type="entry name" value="Acid phosphatase/Vanadium-dependent haloperoxidase"/>
    <property type="match status" value="1"/>
</dbReference>
<sequence length="218" mass="23370">MTLWPLVIPFGDSSWTLPLSASIAIALLLGGHRARAVRWIACFGAGLAVIVAGKLAFDLGGWCLPALGFYSISGHAMQTMAIYPLLFMLLFSALGPRAARCGFLLGLAASMFMAVTLLAGNYHTLSETLAGMVVGAAVVCTYLRWQLNLRPAHLSLLVALPVAVVLLVDMHSTVNPTKAALWQRAAIWFGATEQYTRQISTDPVSGTRRVSVRVRSLS</sequence>
<protein>
    <submittedName>
        <fullName evidence="2">Phosphatase PAP2 family protein</fullName>
    </submittedName>
</protein>
<organism evidence="2 3">
    <name type="scientific">Cupriavidus basilensis</name>
    <dbReference type="NCBI Taxonomy" id="68895"/>
    <lineage>
        <taxon>Bacteria</taxon>
        <taxon>Pseudomonadati</taxon>
        <taxon>Pseudomonadota</taxon>
        <taxon>Betaproteobacteria</taxon>
        <taxon>Burkholderiales</taxon>
        <taxon>Burkholderiaceae</taxon>
        <taxon>Cupriavidus</taxon>
    </lineage>
</organism>
<evidence type="ECO:0000313" key="2">
    <source>
        <dbReference type="EMBL" id="QOT80693.1"/>
    </source>
</evidence>
<reference evidence="2 3" key="1">
    <citation type="submission" date="2020-10" db="EMBL/GenBank/DDBJ databases">
        <title>Complete genome sequence of Cupriavidus basilensis CCUG 49340T.</title>
        <authorList>
            <person name="Salva-Serra F."/>
            <person name="Donoso R.A."/>
            <person name="Cho K.H."/>
            <person name="Yoo J.A."/>
            <person name="Lee K."/>
            <person name="Yoon S.-H."/>
            <person name="Perez-Pantoja D."/>
            <person name="Moore E.R.B."/>
        </authorList>
    </citation>
    <scope>NUCLEOTIDE SEQUENCE [LARGE SCALE GENOMIC DNA]</scope>
    <source>
        <strain evidence="3">CCUG 49340</strain>
    </source>
</reference>
<dbReference type="Pfam" id="PF01569">
    <property type="entry name" value="PAP2"/>
    <property type="match status" value="1"/>
</dbReference>
<dbReference type="Gene3D" id="1.20.144.10">
    <property type="entry name" value="Phosphatidic acid phosphatase type 2/haloperoxidase"/>
    <property type="match status" value="1"/>
</dbReference>
<dbReference type="RefSeq" id="WP_150988892.1">
    <property type="nucleotide sequence ID" value="NZ_CP062804.1"/>
</dbReference>